<keyword evidence="3 4" id="KW-0732">Signal</keyword>
<sequence length="619" mass="70159">MAGKIFSAGVLCLALAGPQSQASAESHDNGETIVSHGISVFGDLKYGPDFEHFDYVNPDAPKGGIFSTWGFGTFDNLNAFILKGTTPVGASIFFESLMEGNADEPDAMYGLLAETIEYPENRQWAIFTLREEARFSDGSPVRPEDVVFSYEVLLEKGHPSYKVVLSDFETVEKLDDRRVKYTFKEGANTRELPMTAAGLPVFSATYWEDRDFAETTLEPPVGSGPYLLKDLDLGRSVTYVRDPDYWGKDLPINRGRQNFDELLFEYFADYTAAFEGFKGGTYLFRTEYSSLIWGTGYENLPALEKGWMIKESVPDGRVNGAQGFFFNLRREKFSDPRVRIAIGQMFNFEWSNETLFYGIYSRTDSFWENSYLQAEGMPSEDELKLLEPLREHLPEEVFTEPAYSPNVSRAQQLDRSARRTAGQLLDEAGWTVGDDGMRRNEAGEILRIEIMNDSPSFDRIVNPYIENLRKIGIDAVHLKVDNAQATEREKTYDFDITTRRYALSITPGMELRQLFSSAAGKEQGSANLMGLANPAVDALIGEVERAKSRDDLTVAVHALDRVMRALHIWVPQWHNKTHNIAFFDVYRRPDTLPPYAMGETDFWWYDAERARELQSEGAF</sequence>
<feature type="chain" id="PRO_5027051685" evidence="4">
    <location>
        <begin position="23"/>
        <end position="619"/>
    </location>
</feature>
<dbReference type="Gene3D" id="3.40.190.10">
    <property type="entry name" value="Periplasmic binding protein-like II"/>
    <property type="match status" value="1"/>
</dbReference>
<comment type="subcellular location">
    <subcellularLocation>
        <location evidence="1">Periplasm</location>
    </subcellularLocation>
</comment>
<accession>A0A6P1T9D3</accession>
<reference evidence="6 7" key="1">
    <citation type="submission" date="2019-12" db="EMBL/GenBank/DDBJ databases">
        <title>Complete genome sequence of Algicella marina strain 9Alg 56(T) isolated from the red alga Tichocarpus crinitus.</title>
        <authorList>
            <person name="Kim S.-G."/>
            <person name="Nedashkovskaya O.I."/>
        </authorList>
    </citation>
    <scope>NUCLEOTIDE SEQUENCE [LARGE SCALE GENOMIC DNA]</scope>
    <source>
        <strain evidence="6 7">9Alg 56</strain>
    </source>
</reference>
<dbReference type="GO" id="GO:1904680">
    <property type="term" value="F:peptide transmembrane transporter activity"/>
    <property type="evidence" value="ECO:0007669"/>
    <property type="project" value="TreeGrafter"/>
</dbReference>
<dbReference type="GO" id="GO:0030288">
    <property type="term" value="C:outer membrane-bounded periplasmic space"/>
    <property type="evidence" value="ECO:0007669"/>
    <property type="project" value="TreeGrafter"/>
</dbReference>
<evidence type="ECO:0000256" key="2">
    <source>
        <dbReference type="ARBA" id="ARBA00005695"/>
    </source>
</evidence>
<dbReference type="SUPFAM" id="SSF53850">
    <property type="entry name" value="Periplasmic binding protein-like II"/>
    <property type="match status" value="1"/>
</dbReference>
<dbReference type="GO" id="GO:0042884">
    <property type="term" value="P:microcin transport"/>
    <property type="evidence" value="ECO:0007669"/>
    <property type="project" value="TreeGrafter"/>
</dbReference>
<dbReference type="KEGG" id="amaq:GO499_01350"/>
<dbReference type="Pfam" id="PF00496">
    <property type="entry name" value="SBP_bac_5"/>
    <property type="match status" value="1"/>
</dbReference>
<dbReference type="PANTHER" id="PTHR30290">
    <property type="entry name" value="PERIPLASMIC BINDING COMPONENT OF ABC TRANSPORTER"/>
    <property type="match status" value="1"/>
</dbReference>
<dbReference type="PIRSF" id="PIRSF002741">
    <property type="entry name" value="MppA"/>
    <property type="match status" value="1"/>
</dbReference>
<protein>
    <submittedName>
        <fullName evidence="6">ABC transporter substrate-binding protein</fullName>
    </submittedName>
</protein>
<dbReference type="Proteomes" id="UP000464495">
    <property type="component" value="Chromosome"/>
</dbReference>
<dbReference type="PANTHER" id="PTHR30290:SF64">
    <property type="entry name" value="ABC TRANSPORTER PERIPLASMIC BINDING PROTEIN"/>
    <property type="match status" value="1"/>
</dbReference>
<name>A0A6P1T9D3_9RHOB</name>
<evidence type="ECO:0000313" key="6">
    <source>
        <dbReference type="EMBL" id="QHQ37252.1"/>
    </source>
</evidence>
<feature type="domain" description="Solute-binding protein family 5" evidence="5">
    <location>
        <begin position="109"/>
        <end position="521"/>
    </location>
</feature>
<evidence type="ECO:0000256" key="3">
    <source>
        <dbReference type="ARBA" id="ARBA00022729"/>
    </source>
</evidence>
<dbReference type="AlphaFoldDB" id="A0A6P1T9D3"/>
<evidence type="ECO:0000256" key="1">
    <source>
        <dbReference type="ARBA" id="ARBA00004418"/>
    </source>
</evidence>
<keyword evidence="7" id="KW-1185">Reference proteome</keyword>
<dbReference type="GO" id="GO:0015833">
    <property type="term" value="P:peptide transport"/>
    <property type="evidence" value="ECO:0007669"/>
    <property type="project" value="TreeGrafter"/>
</dbReference>
<organism evidence="6 7">
    <name type="scientific">Algicella marina</name>
    <dbReference type="NCBI Taxonomy" id="2683284"/>
    <lineage>
        <taxon>Bacteria</taxon>
        <taxon>Pseudomonadati</taxon>
        <taxon>Pseudomonadota</taxon>
        <taxon>Alphaproteobacteria</taxon>
        <taxon>Rhodobacterales</taxon>
        <taxon>Paracoccaceae</taxon>
        <taxon>Algicella</taxon>
    </lineage>
</organism>
<gene>
    <name evidence="6" type="ORF">GO499_01350</name>
</gene>
<dbReference type="InterPro" id="IPR039424">
    <property type="entry name" value="SBP_5"/>
</dbReference>
<evidence type="ECO:0000313" key="7">
    <source>
        <dbReference type="Proteomes" id="UP000464495"/>
    </source>
</evidence>
<dbReference type="Gene3D" id="3.10.105.10">
    <property type="entry name" value="Dipeptide-binding Protein, Domain 3"/>
    <property type="match status" value="1"/>
</dbReference>
<evidence type="ECO:0000259" key="5">
    <source>
        <dbReference type="Pfam" id="PF00496"/>
    </source>
</evidence>
<comment type="similarity">
    <text evidence="2">Belongs to the bacterial solute-binding protein 5 family.</text>
</comment>
<dbReference type="InterPro" id="IPR030678">
    <property type="entry name" value="Peptide/Ni-bd"/>
</dbReference>
<feature type="signal peptide" evidence="4">
    <location>
        <begin position="1"/>
        <end position="22"/>
    </location>
</feature>
<evidence type="ECO:0000256" key="4">
    <source>
        <dbReference type="SAM" id="SignalP"/>
    </source>
</evidence>
<dbReference type="CDD" id="cd08497">
    <property type="entry name" value="MbnE-like"/>
    <property type="match status" value="1"/>
</dbReference>
<dbReference type="InterPro" id="IPR000914">
    <property type="entry name" value="SBP_5_dom"/>
</dbReference>
<dbReference type="GO" id="GO:0043190">
    <property type="term" value="C:ATP-binding cassette (ABC) transporter complex"/>
    <property type="evidence" value="ECO:0007669"/>
    <property type="project" value="InterPro"/>
</dbReference>
<dbReference type="EMBL" id="CP046620">
    <property type="protein sequence ID" value="QHQ37252.1"/>
    <property type="molecule type" value="Genomic_DNA"/>
</dbReference>
<proteinExistence type="inferred from homology"/>